<dbReference type="Proteomes" id="UP001314229">
    <property type="component" value="Unassembled WGS sequence"/>
</dbReference>
<evidence type="ECO:0000313" key="2">
    <source>
        <dbReference type="Proteomes" id="UP001314229"/>
    </source>
</evidence>
<dbReference type="EMBL" id="CAWUFR010000156">
    <property type="protein sequence ID" value="CAK6970396.1"/>
    <property type="molecule type" value="Genomic_DNA"/>
</dbReference>
<accession>A0AAV1PJK5</accession>
<organism evidence="1 2">
    <name type="scientific">Scomber scombrus</name>
    <name type="common">Atlantic mackerel</name>
    <name type="synonym">Scomber vernalis</name>
    <dbReference type="NCBI Taxonomy" id="13677"/>
    <lineage>
        <taxon>Eukaryota</taxon>
        <taxon>Metazoa</taxon>
        <taxon>Chordata</taxon>
        <taxon>Craniata</taxon>
        <taxon>Vertebrata</taxon>
        <taxon>Euteleostomi</taxon>
        <taxon>Actinopterygii</taxon>
        <taxon>Neopterygii</taxon>
        <taxon>Teleostei</taxon>
        <taxon>Neoteleostei</taxon>
        <taxon>Acanthomorphata</taxon>
        <taxon>Pelagiaria</taxon>
        <taxon>Scombriformes</taxon>
        <taxon>Scombridae</taxon>
        <taxon>Scomber</taxon>
    </lineage>
</organism>
<keyword evidence="2" id="KW-1185">Reference proteome</keyword>
<comment type="caution">
    <text evidence="1">The sequence shown here is derived from an EMBL/GenBank/DDBJ whole genome shotgun (WGS) entry which is preliminary data.</text>
</comment>
<feature type="non-terminal residue" evidence="1">
    <location>
        <position position="1"/>
    </location>
</feature>
<reference evidence="1 2" key="1">
    <citation type="submission" date="2024-01" db="EMBL/GenBank/DDBJ databases">
        <authorList>
            <person name="Alioto T."/>
            <person name="Alioto T."/>
            <person name="Gomez Garrido J."/>
        </authorList>
    </citation>
    <scope>NUCLEOTIDE SEQUENCE [LARGE SCALE GENOMIC DNA]</scope>
</reference>
<sequence length="124" mass="14165">DGQEQEYRDLAEAFTVWNNANYLLLNTSKTKLVRKAGNVFSTHSLETLKKVVERATGAQEQAINNNLKHPLSNILKVQESNAGSGRLITLRCKTERFRWSFVSVYHKPRKTHFLALFPTNNASF</sequence>
<name>A0AAV1PJK5_SCOSC</name>
<proteinExistence type="predicted"/>
<dbReference type="AlphaFoldDB" id="A0AAV1PJK5"/>
<protein>
    <submittedName>
        <fullName evidence="1">Uncharacterized protein</fullName>
    </submittedName>
</protein>
<gene>
    <name evidence="1" type="ORF">FSCOSCO3_A026425</name>
</gene>
<evidence type="ECO:0000313" key="1">
    <source>
        <dbReference type="EMBL" id="CAK6970396.1"/>
    </source>
</evidence>